<evidence type="ECO:0000256" key="3">
    <source>
        <dbReference type="ARBA" id="ARBA00022989"/>
    </source>
</evidence>
<dbReference type="InterPro" id="IPR033121">
    <property type="entry name" value="PEPTIDASE_A1"/>
</dbReference>
<dbReference type="Pfam" id="PF00026">
    <property type="entry name" value="Asp"/>
    <property type="match status" value="1"/>
</dbReference>
<gene>
    <name evidence="8" type="ORF">GRF29_8g980251</name>
</gene>
<evidence type="ECO:0000313" key="9">
    <source>
        <dbReference type="Proteomes" id="UP001280581"/>
    </source>
</evidence>
<dbReference type="GO" id="GO:0071944">
    <property type="term" value="C:cell periphery"/>
    <property type="evidence" value="ECO:0007669"/>
    <property type="project" value="UniProtKB-ARBA"/>
</dbReference>
<accession>A0AAN6RMB8</accession>
<feature type="compositionally biased region" description="Polar residues" evidence="5">
    <location>
        <begin position="544"/>
        <end position="559"/>
    </location>
</feature>
<keyword evidence="3 6" id="KW-1133">Transmembrane helix</keyword>
<dbReference type="InterPro" id="IPR051694">
    <property type="entry name" value="Immunoregulatory_rcpt-like"/>
</dbReference>
<evidence type="ECO:0000256" key="4">
    <source>
        <dbReference type="ARBA" id="ARBA00023136"/>
    </source>
</evidence>
<feature type="compositionally biased region" description="Low complexity" evidence="5">
    <location>
        <begin position="691"/>
        <end position="704"/>
    </location>
</feature>
<evidence type="ECO:0000256" key="1">
    <source>
        <dbReference type="ARBA" id="ARBA00004167"/>
    </source>
</evidence>
<evidence type="ECO:0000313" key="8">
    <source>
        <dbReference type="EMBL" id="KAK3215754.1"/>
    </source>
</evidence>
<evidence type="ECO:0000256" key="5">
    <source>
        <dbReference type="SAM" id="MobiDB-lite"/>
    </source>
</evidence>
<dbReference type="PANTHER" id="PTHR15549:SF30">
    <property type="entry name" value="MID2 DOMAIN-CONTAINING PROTEIN"/>
    <property type="match status" value="1"/>
</dbReference>
<dbReference type="EMBL" id="WVTA01000002">
    <property type="protein sequence ID" value="KAK3215754.1"/>
    <property type="molecule type" value="Genomic_DNA"/>
</dbReference>
<reference evidence="8 9" key="1">
    <citation type="submission" date="2021-02" db="EMBL/GenBank/DDBJ databases">
        <title>Genome assembly of Pseudopithomyces chartarum.</title>
        <authorList>
            <person name="Jauregui R."/>
            <person name="Singh J."/>
            <person name="Voisey C."/>
        </authorList>
    </citation>
    <scope>NUCLEOTIDE SEQUENCE [LARGE SCALE GENOMIC DNA]</scope>
    <source>
        <strain evidence="8 9">AGR01</strain>
    </source>
</reference>
<evidence type="ECO:0000256" key="2">
    <source>
        <dbReference type="ARBA" id="ARBA00022692"/>
    </source>
</evidence>
<feature type="domain" description="Peptidase A1" evidence="7">
    <location>
        <begin position="29"/>
        <end position="397"/>
    </location>
</feature>
<feature type="region of interest" description="Disordered" evidence="5">
    <location>
        <begin position="487"/>
        <end position="727"/>
    </location>
</feature>
<sequence length="727" mass="78323">MSPQKRAETPKPQIVDTTGTFDGNDGEWSTFYINVGDKDNNGGGQNFKVLPSTWLGVTVVPFNADWCDQDCAQERGVGQVKGSPVRGLVTSPDSTTWKDSGVADLAVPSWDFNGTSAPRALYGLDYLGIGQGSSKSWIVPESYVAGTQSKDYYLGLFGLGPGATNVGSRKDSVDSFISSMKRLDVIPSVSYSYTAGAKYKNNQIGVTGSLILGGYDEMRINPDNRVSISMPNDKNTTLVVGVQDISHKPDVNVDANVYSLTENNVKGFSATIDSTLPYLWLPDKVCDQFAKRFNLKYDNRTNFYSTDISGAQNNAQLNATVSFRIGQDPFGGGSGYANIVLPYSAFDLKYKDPSGGGNETRYFPIRKSPDGRFVLGRTLLQEAYIIVDYERTNFTVAAASFPNNPSDTKVIPIYDKSYVPPTPTPIPTGGGDGGLSGGAIAGIVVGILVVALGAAFAIFMWWKKRRERKAAPPDYKEATEIDTSAAGNEVKHRRVSELDSQPPGFPKPGPNGFYGDNRDGKTLGPFPTISEMDSPPAELYSPPTVASTPHSEGNSTTDYFTAGAKQGRRSAARETSNSHTPGTPPFFTPIAELPGDDGGYRTGAEQGNAGPSGQGSPISRSSSAHRRDPSATPSQNNIDEVMKRRSAEPSPARLAAGETSTERTTGQDKKAETDIEEEPLERRPSHTRGLSDTTVQSDTTVVSQPTPEELQQWAQTEDEQPRRPLSE</sequence>
<comment type="subcellular location">
    <subcellularLocation>
        <location evidence="1">Membrane</location>
        <topology evidence="1">Single-pass membrane protein</topology>
    </subcellularLocation>
</comment>
<dbReference type="GO" id="GO:0016020">
    <property type="term" value="C:membrane"/>
    <property type="evidence" value="ECO:0007669"/>
    <property type="project" value="UniProtKB-SubCell"/>
</dbReference>
<comment type="caution">
    <text evidence="8">The sequence shown here is derived from an EMBL/GenBank/DDBJ whole genome shotgun (WGS) entry which is preliminary data.</text>
</comment>
<keyword evidence="2 6" id="KW-0812">Transmembrane</keyword>
<keyword evidence="9" id="KW-1185">Reference proteome</keyword>
<dbReference type="Gene3D" id="2.40.70.10">
    <property type="entry name" value="Acid Proteases"/>
    <property type="match status" value="2"/>
</dbReference>
<dbReference type="PANTHER" id="PTHR15549">
    <property type="entry name" value="PAIRED IMMUNOGLOBULIN-LIKE TYPE 2 RECEPTOR"/>
    <property type="match status" value="1"/>
</dbReference>
<evidence type="ECO:0000259" key="7">
    <source>
        <dbReference type="PROSITE" id="PS51767"/>
    </source>
</evidence>
<protein>
    <recommendedName>
        <fullName evidence="7">Peptidase A1 domain-containing protein</fullName>
    </recommendedName>
</protein>
<dbReference type="SUPFAM" id="SSF50630">
    <property type="entry name" value="Acid proteases"/>
    <property type="match status" value="1"/>
</dbReference>
<dbReference type="Proteomes" id="UP001280581">
    <property type="component" value="Unassembled WGS sequence"/>
</dbReference>
<proteinExistence type="predicted"/>
<feature type="region of interest" description="Disordered" evidence="5">
    <location>
        <begin position="1"/>
        <end position="22"/>
    </location>
</feature>
<feature type="transmembrane region" description="Helical" evidence="6">
    <location>
        <begin position="439"/>
        <end position="462"/>
    </location>
</feature>
<dbReference type="AlphaFoldDB" id="A0AAN6RMB8"/>
<evidence type="ECO:0000256" key="6">
    <source>
        <dbReference type="SAM" id="Phobius"/>
    </source>
</evidence>
<dbReference type="PROSITE" id="PS51767">
    <property type="entry name" value="PEPTIDASE_A1"/>
    <property type="match status" value="1"/>
</dbReference>
<name>A0AAN6RMB8_9PLEO</name>
<dbReference type="InterPro" id="IPR021109">
    <property type="entry name" value="Peptidase_aspartic_dom_sf"/>
</dbReference>
<keyword evidence="4 6" id="KW-0472">Membrane</keyword>
<organism evidence="8 9">
    <name type="scientific">Pseudopithomyces chartarum</name>
    <dbReference type="NCBI Taxonomy" id="1892770"/>
    <lineage>
        <taxon>Eukaryota</taxon>
        <taxon>Fungi</taxon>
        <taxon>Dikarya</taxon>
        <taxon>Ascomycota</taxon>
        <taxon>Pezizomycotina</taxon>
        <taxon>Dothideomycetes</taxon>
        <taxon>Pleosporomycetidae</taxon>
        <taxon>Pleosporales</taxon>
        <taxon>Massarineae</taxon>
        <taxon>Didymosphaeriaceae</taxon>
        <taxon>Pseudopithomyces</taxon>
    </lineage>
</organism>